<dbReference type="RefSeq" id="WP_110856511.1">
    <property type="nucleotide sequence ID" value="NZ_QJSQ01000022.1"/>
</dbReference>
<sequence length="297" mass="33407">MRLNEYQQRANATDQVSDTQRIESLMTPVLGLSGRAGALSTEYLRYLRDGAAYQAFRQRTGEVLGDLLWYVSNIAHKNDLTLEDIARQNLEKTSNRWDRGTGEEVGAPDFDAAFPDNERFPRLFAVDVTPTRKPDGTSAVSLSYNGNPFGDPLTDNAENEDGYRFHDIFHLAFVSHLGWSPVLRGRLFFNCKRKSSPAVDEVEDGGRAAVIDEAIAALIFNEAQKNSYYEGVNSVSNQLLQLIGQLTGHLEVSRCTMGQWEQAILNAFAVWRRVCRQPSGRLIGNRETRRIEYVTNP</sequence>
<comment type="caution">
    <text evidence="2">The sequence shown here is derived from an EMBL/GenBank/DDBJ whole genome shotgun (WGS) entry which is preliminary data.</text>
</comment>
<dbReference type="InterPro" id="IPR041407">
    <property type="entry name" value="MazG_C"/>
</dbReference>
<dbReference type="Pfam" id="PF18722">
    <property type="entry name" value="MazG_C"/>
    <property type="match status" value="1"/>
</dbReference>
<organism evidence="2 3">
    <name type="scientific">Paraburkholderia silvatlantica</name>
    <dbReference type="NCBI Taxonomy" id="321895"/>
    <lineage>
        <taxon>Bacteria</taxon>
        <taxon>Pseudomonadati</taxon>
        <taxon>Pseudomonadota</taxon>
        <taxon>Betaproteobacteria</taxon>
        <taxon>Burkholderiales</taxon>
        <taxon>Burkholderiaceae</taxon>
        <taxon>Paraburkholderia</taxon>
    </lineage>
</organism>
<evidence type="ECO:0000259" key="1">
    <source>
        <dbReference type="Pfam" id="PF18722"/>
    </source>
</evidence>
<dbReference type="CDD" id="cd11541">
    <property type="entry name" value="NTP-PPase_u4"/>
    <property type="match status" value="1"/>
</dbReference>
<keyword evidence="2" id="KW-0378">Hydrolase</keyword>
<dbReference type="InterPro" id="IPR011379">
    <property type="entry name" value="MazG-related_GP37"/>
</dbReference>
<protein>
    <submittedName>
        <fullName evidence="2">MazG-like nucleotide pyrophosphohydrolase family protein</fullName>
    </submittedName>
</protein>
<evidence type="ECO:0000313" key="2">
    <source>
        <dbReference type="EMBL" id="PYE18369.1"/>
    </source>
</evidence>
<dbReference type="EMBL" id="QJSQ01000022">
    <property type="protein sequence ID" value="PYE18369.1"/>
    <property type="molecule type" value="Genomic_DNA"/>
</dbReference>
<name>A0A2V4UH92_9BURK</name>
<dbReference type="OrthoDB" id="5953925at2"/>
<reference evidence="2 3" key="1">
    <citation type="submission" date="2018-06" db="EMBL/GenBank/DDBJ databases">
        <title>Genomic Encyclopedia of Type Strains, Phase IV (KMG-V): Genome sequencing to study the core and pangenomes of soil and plant-associated prokaryotes.</title>
        <authorList>
            <person name="Whitman W."/>
        </authorList>
    </citation>
    <scope>NUCLEOTIDE SEQUENCE [LARGE SCALE GENOMIC DNA]</scope>
    <source>
        <strain evidence="2 3">SRCL-318</strain>
    </source>
</reference>
<dbReference type="Gene3D" id="1.10.287.1080">
    <property type="entry name" value="MazG-like"/>
    <property type="match status" value="1"/>
</dbReference>
<feature type="domain" description="MazG C-terminal" evidence="1">
    <location>
        <begin position="108"/>
        <end position="295"/>
    </location>
</feature>
<accession>A0A2V4UH92</accession>
<evidence type="ECO:0000313" key="3">
    <source>
        <dbReference type="Proteomes" id="UP000247772"/>
    </source>
</evidence>
<dbReference type="GO" id="GO:0016787">
    <property type="term" value="F:hydrolase activity"/>
    <property type="evidence" value="ECO:0007669"/>
    <property type="project" value="UniProtKB-KW"/>
</dbReference>
<proteinExistence type="predicted"/>
<dbReference type="AlphaFoldDB" id="A0A2V4UH92"/>
<dbReference type="Proteomes" id="UP000247772">
    <property type="component" value="Unassembled WGS sequence"/>
</dbReference>
<gene>
    <name evidence="2" type="ORF">C7410_12271</name>
</gene>
<dbReference type="SUPFAM" id="SSF101386">
    <property type="entry name" value="all-alpha NTP pyrophosphatases"/>
    <property type="match status" value="1"/>
</dbReference>